<dbReference type="Pfam" id="PF22936">
    <property type="entry name" value="Pol_BBD"/>
    <property type="match status" value="1"/>
</dbReference>
<reference evidence="5" key="1">
    <citation type="submission" date="2025-08" db="UniProtKB">
        <authorList>
            <consortium name="RefSeq"/>
        </authorList>
    </citation>
    <scope>IDENTIFICATION</scope>
</reference>
<feature type="region of interest" description="Disordered" evidence="1">
    <location>
        <begin position="115"/>
        <end position="140"/>
    </location>
</feature>
<dbReference type="RefSeq" id="XP_010242057.1">
    <property type="nucleotide sequence ID" value="XM_010243755.1"/>
</dbReference>
<sequence>MGTVGPTCFKLLVASLTEGVLAQVVGLSIAAEKAKTIADNLFAVSKSVAKEDLVLYVLSGLGSKYESLITAITNRTDADQLGINDVLGLLLSHESWLIQHNVSSKAPNVNIVANNNNNGKNNNNNSQFQNNKGNYGRDSGSGVTISLDKDKVEVEVIQLSIKYVTNPVMVHSSVTNGMTSCTKENITIILQIPRLRFIVVFDPAWYPDSGATHHMTPDADTLQNRSEFLGTDQVKVGNGEGLTIKSIGSSSLNHNHYQFNLKNIYHVPILTKNLIFVSKFTRDNNLVFEFRPDFFLLKDRMGRILLRGFNRDGLYQFLGANDDKENSAKALVGERASFRIGIIV</sequence>
<evidence type="ECO:0000259" key="3">
    <source>
        <dbReference type="Pfam" id="PF22936"/>
    </source>
</evidence>
<dbReference type="InterPro" id="IPR054722">
    <property type="entry name" value="PolX-like_BBD"/>
</dbReference>
<accession>A0A1U7Z5G8</accession>
<feature type="domain" description="Retrovirus-related Pol polyprotein from transposon TNT 1-94-like beta-barrel" evidence="3">
    <location>
        <begin position="205"/>
        <end position="282"/>
    </location>
</feature>
<keyword evidence="2" id="KW-0732">Signal</keyword>
<feature type="chain" id="PRO_5010583126" evidence="2">
    <location>
        <begin position="23"/>
        <end position="344"/>
    </location>
</feature>
<keyword evidence="4" id="KW-1185">Reference proteome</keyword>
<dbReference type="KEGG" id="nnu:104586495"/>
<dbReference type="OMA" id="SHESWLI"/>
<dbReference type="InParanoid" id="A0A1U7Z5G8"/>
<protein>
    <submittedName>
        <fullName evidence="5">Uncharacterized protein LOC104586495</fullName>
    </submittedName>
</protein>
<feature type="compositionally biased region" description="Low complexity" evidence="1">
    <location>
        <begin position="115"/>
        <end position="134"/>
    </location>
</feature>
<proteinExistence type="predicted"/>
<organism evidence="4 5">
    <name type="scientific">Nelumbo nucifera</name>
    <name type="common">Sacred lotus</name>
    <dbReference type="NCBI Taxonomy" id="4432"/>
    <lineage>
        <taxon>Eukaryota</taxon>
        <taxon>Viridiplantae</taxon>
        <taxon>Streptophyta</taxon>
        <taxon>Embryophyta</taxon>
        <taxon>Tracheophyta</taxon>
        <taxon>Spermatophyta</taxon>
        <taxon>Magnoliopsida</taxon>
        <taxon>Proteales</taxon>
        <taxon>Nelumbonaceae</taxon>
        <taxon>Nelumbo</taxon>
    </lineage>
</organism>
<dbReference type="OrthoDB" id="1937754at2759"/>
<feature type="signal peptide" evidence="2">
    <location>
        <begin position="1"/>
        <end position="22"/>
    </location>
</feature>
<gene>
    <name evidence="5" type="primary">LOC104586495</name>
</gene>
<evidence type="ECO:0000313" key="4">
    <source>
        <dbReference type="Proteomes" id="UP000189703"/>
    </source>
</evidence>
<evidence type="ECO:0000256" key="1">
    <source>
        <dbReference type="SAM" id="MobiDB-lite"/>
    </source>
</evidence>
<dbReference type="Proteomes" id="UP000189703">
    <property type="component" value="Unplaced"/>
</dbReference>
<name>A0A1U7Z5G8_NELNU</name>
<dbReference type="GeneID" id="104586495"/>
<dbReference type="AlphaFoldDB" id="A0A1U7Z5G8"/>
<evidence type="ECO:0000256" key="2">
    <source>
        <dbReference type="SAM" id="SignalP"/>
    </source>
</evidence>
<dbReference type="PANTHER" id="PTHR47481">
    <property type="match status" value="1"/>
</dbReference>
<dbReference type="eggNOG" id="KOG0017">
    <property type="taxonomic scope" value="Eukaryota"/>
</dbReference>
<dbReference type="PANTHER" id="PTHR47481:SF22">
    <property type="entry name" value="RETROTRANSPOSON GAG DOMAIN-CONTAINING PROTEIN"/>
    <property type="match status" value="1"/>
</dbReference>
<evidence type="ECO:0000313" key="5">
    <source>
        <dbReference type="RefSeq" id="XP_010242057.1"/>
    </source>
</evidence>